<organism evidence="2 3">
    <name type="scientific">Thermobacillus xylanilyticus</name>
    <dbReference type="NCBI Taxonomy" id="76633"/>
    <lineage>
        <taxon>Bacteria</taxon>
        <taxon>Bacillati</taxon>
        <taxon>Bacillota</taxon>
        <taxon>Bacilli</taxon>
        <taxon>Bacillales</taxon>
        <taxon>Paenibacillaceae</taxon>
        <taxon>Thermobacillus</taxon>
    </lineage>
</organism>
<dbReference type="SUPFAM" id="SSF51735">
    <property type="entry name" value="NAD(P)-binding Rossmann-fold domains"/>
    <property type="match status" value="1"/>
</dbReference>
<gene>
    <name evidence="2" type="primary">txxe 3215</name>
    <name evidence="2" type="ORF">TXXE_17240</name>
</gene>
<dbReference type="PANTHER" id="PTHR43708">
    <property type="entry name" value="CONSERVED EXPRESSED OXIDOREDUCTASE (EUROFUNG)"/>
    <property type="match status" value="1"/>
</dbReference>
<dbReference type="Pfam" id="PF01408">
    <property type="entry name" value="GFO_IDH_MocA"/>
    <property type="match status" value="1"/>
</dbReference>
<evidence type="ECO:0000259" key="1">
    <source>
        <dbReference type="Pfam" id="PF01408"/>
    </source>
</evidence>
<name>A0ABM8V8D9_THEXY</name>
<dbReference type="Proteomes" id="UP000681526">
    <property type="component" value="Unassembled WGS sequence"/>
</dbReference>
<dbReference type="Gene3D" id="3.40.50.720">
    <property type="entry name" value="NAD(P)-binding Rossmann-like Domain"/>
    <property type="match status" value="1"/>
</dbReference>
<dbReference type="InterPro" id="IPR000683">
    <property type="entry name" value="Gfo/Idh/MocA-like_OxRdtase_N"/>
</dbReference>
<dbReference type="InterPro" id="IPR051317">
    <property type="entry name" value="Gfo/Idh/MocA_oxidoreduct"/>
</dbReference>
<proteinExistence type="predicted"/>
<reference evidence="2 3" key="1">
    <citation type="submission" date="2021-04" db="EMBL/GenBank/DDBJ databases">
        <authorList>
            <person name="Rakotoarivonina H."/>
        </authorList>
    </citation>
    <scope>NUCLEOTIDE SEQUENCE [LARGE SCALE GENOMIC DNA]</scope>
    <source>
        <strain evidence="2 3">XE</strain>
    </source>
</reference>
<dbReference type="InterPro" id="IPR036291">
    <property type="entry name" value="NAD(P)-bd_dom_sf"/>
</dbReference>
<dbReference type="PANTHER" id="PTHR43708:SF4">
    <property type="entry name" value="OXIDOREDUCTASE YCEM-RELATED"/>
    <property type="match status" value="1"/>
</dbReference>
<dbReference type="Gene3D" id="3.30.360.10">
    <property type="entry name" value="Dihydrodipicolinate Reductase, domain 2"/>
    <property type="match status" value="1"/>
</dbReference>
<dbReference type="EMBL" id="CAJRAY010000087">
    <property type="protein sequence ID" value="CAG5091955.1"/>
    <property type="molecule type" value="Genomic_DNA"/>
</dbReference>
<evidence type="ECO:0000313" key="2">
    <source>
        <dbReference type="EMBL" id="CAG5091955.1"/>
    </source>
</evidence>
<dbReference type="RefSeq" id="WP_213486176.1">
    <property type="nucleotide sequence ID" value="NZ_CAJRAY010000087.1"/>
</dbReference>
<keyword evidence="3" id="KW-1185">Reference proteome</keyword>
<comment type="caution">
    <text evidence="2">The sequence shown here is derived from an EMBL/GenBank/DDBJ whole genome shotgun (WGS) entry which is preliminary data.</text>
</comment>
<evidence type="ECO:0000313" key="3">
    <source>
        <dbReference type="Proteomes" id="UP000681526"/>
    </source>
</evidence>
<protein>
    <submittedName>
        <fullName evidence="2">Oxidoreductase domain protein</fullName>
    </submittedName>
</protein>
<feature type="domain" description="Gfo/Idh/MocA-like oxidoreductase N-terminal" evidence="1">
    <location>
        <begin position="4"/>
        <end position="127"/>
    </location>
</feature>
<sequence length="360" mass="40215">MTRVKVGIIGLGEVAQIIHLPILASMDDRFEIAAICDISPSLLRFIGERYRVPEAMRFTDAESLCAVQTLDAVFVLNSDEYHTAATLAALRHKKHVLLEKPMCLTLADADAIIRARDEAGTQVMIGYMRRYAPAFTEAVELVRNMGPIRYARVRDLIGPNGYFIGQSSRVFRPTDIPEEAMAERKRLAAQQAAEAIGDAPADLVSTYRLLNGLSSHDLSAMRELIGMPDRVISAAQWNGGSFIHALFEFDGFNATFETGIHRIGRFDAHLEVYSDAKAVKVQYNTPYIRHLPTVLMVDETDGDAFSVSETRPTFKDPYTVEIETFHDVVTRGVVPKTTPEDAKQDLILFRWIIDAIRRNG</sequence>
<accession>A0ABM8V8D9</accession>